<sequence>MKAVQLIVAVLVAGALFLVVNGLFSAWALLELAWSTILGFVNLF</sequence>
<organism evidence="2 3">
    <name type="scientific">Comamonas thiooxydans</name>
    <dbReference type="NCBI Taxonomy" id="363952"/>
    <lineage>
        <taxon>Bacteria</taxon>
        <taxon>Pseudomonadati</taxon>
        <taxon>Pseudomonadota</taxon>
        <taxon>Betaproteobacteria</taxon>
        <taxon>Burkholderiales</taxon>
        <taxon>Comamonadaceae</taxon>
        <taxon>Comamonas</taxon>
    </lineage>
</organism>
<evidence type="ECO:0000313" key="2">
    <source>
        <dbReference type="EMBL" id="KGG89378.1"/>
    </source>
</evidence>
<keyword evidence="1" id="KW-0812">Transmembrane</keyword>
<keyword evidence="1" id="KW-1133">Transmembrane helix</keyword>
<evidence type="ECO:0000313" key="3">
    <source>
        <dbReference type="Proteomes" id="UP000029567"/>
    </source>
</evidence>
<gene>
    <name evidence="2" type="ORF">P245_17060</name>
</gene>
<name>A0A0E3BZV1_9BURK</name>
<proteinExistence type="predicted"/>
<evidence type="ECO:0000256" key="1">
    <source>
        <dbReference type="SAM" id="Phobius"/>
    </source>
</evidence>
<dbReference type="AlphaFoldDB" id="A0A0E3BZV1"/>
<accession>A0A0E3BZV1</accession>
<dbReference type="Proteomes" id="UP000029567">
    <property type="component" value="Unassembled WGS sequence"/>
</dbReference>
<dbReference type="EMBL" id="AWTN01000099">
    <property type="protein sequence ID" value="KGG89378.1"/>
    <property type="molecule type" value="Genomic_DNA"/>
</dbReference>
<feature type="transmembrane region" description="Helical" evidence="1">
    <location>
        <begin position="6"/>
        <end position="30"/>
    </location>
</feature>
<comment type="caution">
    <text evidence="2">The sequence shown here is derived from an EMBL/GenBank/DDBJ whole genome shotgun (WGS) entry which is preliminary data.</text>
</comment>
<keyword evidence="1" id="KW-0472">Membrane</keyword>
<protein>
    <submittedName>
        <fullName evidence="2">Uncharacterized protein</fullName>
    </submittedName>
</protein>
<reference evidence="2 3" key="1">
    <citation type="submission" date="2013-09" db="EMBL/GenBank/DDBJ databases">
        <title>High correlation between genotypes and phenotypes of environmental bacteria Comamonas testosteroni strains.</title>
        <authorList>
            <person name="Liu L."/>
            <person name="Zhu W."/>
            <person name="Xia X."/>
            <person name="Xu B."/>
            <person name="Luo M."/>
            <person name="Wang G."/>
        </authorList>
    </citation>
    <scope>NUCLEOTIDE SEQUENCE [LARGE SCALE GENOMIC DNA]</scope>
    <source>
        <strain evidence="2 3">JL14</strain>
    </source>
</reference>